<protein>
    <submittedName>
        <fullName evidence="1">Uncharacterized protein</fullName>
    </submittedName>
</protein>
<proteinExistence type="predicted"/>
<accession>A0A841C777</accession>
<evidence type="ECO:0000313" key="1">
    <source>
        <dbReference type="EMBL" id="MBB5887588.1"/>
    </source>
</evidence>
<reference evidence="1 2" key="1">
    <citation type="submission" date="2020-08" db="EMBL/GenBank/DDBJ databases">
        <title>Genomic Encyclopedia of Type Strains, Phase IV (KMG-IV): sequencing the most valuable type-strain genomes for metagenomic binning, comparative biology and taxonomic classification.</title>
        <authorList>
            <person name="Goeker M."/>
        </authorList>
    </citation>
    <scope>NUCLEOTIDE SEQUENCE [LARGE SCALE GENOMIC DNA]</scope>
    <source>
        <strain evidence="1 2">DSM 14925</strain>
    </source>
</reference>
<name>A0A841C777_9LACT</name>
<dbReference type="AlphaFoldDB" id="A0A841C777"/>
<dbReference type="Proteomes" id="UP000562464">
    <property type="component" value="Unassembled WGS sequence"/>
</dbReference>
<dbReference type="RefSeq" id="WP_183538921.1">
    <property type="nucleotide sequence ID" value="NZ_JACHHV010000005.1"/>
</dbReference>
<keyword evidence="2" id="KW-1185">Reference proteome</keyword>
<evidence type="ECO:0000313" key="2">
    <source>
        <dbReference type="Proteomes" id="UP000562464"/>
    </source>
</evidence>
<organism evidence="1 2">
    <name type="scientific">Lactovum miscens</name>
    <dbReference type="NCBI Taxonomy" id="190387"/>
    <lineage>
        <taxon>Bacteria</taxon>
        <taxon>Bacillati</taxon>
        <taxon>Bacillota</taxon>
        <taxon>Bacilli</taxon>
        <taxon>Lactobacillales</taxon>
        <taxon>Streptococcaceae</taxon>
        <taxon>Lactovum</taxon>
    </lineage>
</organism>
<dbReference type="EMBL" id="JACHHV010000005">
    <property type="protein sequence ID" value="MBB5887588.1"/>
    <property type="molecule type" value="Genomic_DNA"/>
</dbReference>
<comment type="caution">
    <text evidence="1">The sequence shown here is derived from an EMBL/GenBank/DDBJ whole genome shotgun (WGS) entry which is preliminary data.</text>
</comment>
<gene>
    <name evidence="1" type="ORF">HNQ37_000460</name>
</gene>
<sequence>MELKQEELQFVVAQILLADPTSEKPHVHEKRKHFTKTQIITRINALINLYKDTEVDIDLTPYLETIKYLRGIKDPTDYESLLHDIVTAYE</sequence>